<dbReference type="Gene3D" id="3.40.50.300">
    <property type="entry name" value="P-loop containing nucleotide triphosphate hydrolases"/>
    <property type="match status" value="2"/>
</dbReference>
<dbReference type="GO" id="GO:0005524">
    <property type="term" value="F:ATP binding"/>
    <property type="evidence" value="ECO:0007669"/>
    <property type="project" value="UniProtKB-KW"/>
</dbReference>
<dbReference type="InterPro" id="IPR027417">
    <property type="entry name" value="P-loop_NTPase"/>
</dbReference>
<evidence type="ECO:0000256" key="10">
    <source>
        <dbReference type="ARBA" id="ARBA00023158"/>
    </source>
</evidence>
<proteinExistence type="inferred from homology"/>
<evidence type="ECO:0000256" key="9">
    <source>
        <dbReference type="ARBA" id="ARBA00022884"/>
    </source>
</evidence>
<dbReference type="Pfam" id="PF13087">
    <property type="entry name" value="AAA_12"/>
    <property type="match status" value="1"/>
</dbReference>
<feature type="domain" description="DNA2/NAM7 helicase helicase" evidence="13">
    <location>
        <begin position="546"/>
        <end position="618"/>
    </location>
</feature>
<dbReference type="Pfam" id="PF13086">
    <property type="entry name" value="AAA_11"/>
    <property type="match status" value="2"/>
</dbReference>
<dbReference type="GO" id="GO:0031047">
    <property type="term" value="P:regulatory ncRNA-mediated gene silencing"/>
    <property type="evidence" value="ECO:0007669"/>
    <property type="project" value="UniProtKB-KW"/>
</dbReference>
<dbReference type="InterPro" id="IPR026122">
    <property type="entry name" value="MOV-10/SDE3_DEXXQ/H-box"/>
</dbReference>
<dbReference type="PANTHER" id="PTHR45418">
    <property type="entry name" value="CANCER/TESTIS ANTIGEN 55"/>
    <property type="match status" value="1"/>
</dbReference>
<comment type="similarity">
    <text evidence="2">Belongs to the DNA2/NAM7 helicase family. SDE3 subfamily.</text>
</comment>
<keyword evidence="5" id="KW-0547">Nucleotide-binding</keyword>
<evidence type="ECO:0000256" key="8">
    <source>
        <dbReference type="ARBA" id="ARBA00022840"/>
    </source>
</evidence>
<dbReference type="InterPro" id="IPR041677">
    <property type="entry name" value="DNA2/NAM7_AAA_11"/>
</dbReference>
<evidence type="ECO:0000259" key="14">
    <source>
        <dbReference type="Pfam" id="PF13087"/>
    </source>
</evidence>
<name>A0A2H3JIE0_WOLCO</name>
<evidence type="ECO:0000256" key="12">
    <source>
        <dbReference type="SAM" id="MobiDB-lite"/>
    </source>
</evidence>
<dbReference type="Proteomes" id="UP000218811">
    <property type="component" value="Unassembled WGS sequence"/>
</dbReference>
<comment type="catalytic activity">
    <reaction evidence="11">
        <text>ATP + H2O = ADP + phosphate + H(+)</text>
        <dbReference type="Rhea" id="RHEA:13065"/>
        <dbReference type="ChEBI" id="CHEBI:15377"/>
        <dbReference type="ChEBI" id="CHEBI:15378"/>
        <dbReference type="ChEBI" id="CHEBI:30616"/>
        <dbReference type="ChEBI" id="CHEBI:43474"/>
        <dbReference type="ChEBI" id="CHEBI:456216"/>
        <dbReference type="EC" id="3.6.4.13"/>
    </reaction>
</comment>
<dbReference type="GO" id="GO:0032574">
    <property type="term" value="F:5'-3' RNA helicase activity"/>
    <property type="evidence" value="ECO:0007669"/>
    <property type="project" value="InterPro"/>
</dbReference>
<keyword evidence="6" id="KW-0378">Hydrolase</keyword>
<gene>
    <name evidence="16" type="ORF">WOLCODRAFT_128474</name>
</gene>
<dbReference type="STRING" id="742152.A0A2H3JIE0"/>
<dbReference type="InterPro" id="IPR047187">
    <property type="entry name" value="SF1_C_Upf1"/>
</dbReference>
<dbReference type="Pfam" id="PF21634">
    <property type="entry name" value="MOV-10_beta-barrel"/>
    <property type="match status" value="1"/>
</dbReference>
<keyword evidence="17" id="KW-1185">Reference proteome</keyword>
<dbReference type="CDD" id="cd18038">
    <property type="entry name" value="DEXXQc_Helz-like"/>
    <property type="match status" value="1"/>
</dbReference>
<evidence type="ECO:0000256" key="4">
    <source>
        <dbReference type="ARBA" id="ARBA00022490"/>
    </source>
</evidence>
<evidence type="ECO:0000256" key="3">
    <source>
        <dbReference type="ARBA" id="ARBA00012552"/>
    </source>
</evidence>
<feature type="compositionally biased region" description="Basic and acidic residues" evidence="12">
    <location>
        <begin position="928"/>
        <end position="937"/>
    </location>
</feature>
<evidence type="ECO:0000256" key="6">
    <source>
        <dbReference type="ARBA" id="ARBA00022801"/>
    </source>
</evidence>
<evidence type="ECO:0000259" key="13">
    <source>
        <dbReference type="Pfam" id="PF13086"/>
    </source>
</evidence>
<dbReference type="GO" id="GO:0036464">
    <property type="term" value="C:cytoplasmic ribonucleoprotein granule"/>
    <property type="evidence" value="ECO:0007669"/>
    <property type="project" value="UniProtKB-SubCell"/>
</dbReference>
<evidence type="ECO:0000256" key="1">
    <source>
        <dbReference type="ARBA" id="ARBA00004331"/>
    </source>
</evidence>
<feature type="domain" description="DNA2/NAM7 helicase-like C-terminal" evidence="14">
    <location>
        <begin position="628"/>
        <end position="837"/>
    </location>
</feature>
<evidence type="ECO:0000256" key="11">
    <source>
        <dbReference type="ARBA" id="ARBA00047984"/>
    </source>
</evidence>
<keyword evidence="9" id="KW-0694">RNA-binding</keyword>
<keyword evidence="8" id="KW-0067">ATP-binding</keyword>
<accession>A0A2H3JIE0</accession>
<dbReference type="OrthoDB" id="6513042at2759"/>
<evidence type="ECO:0000313" key="17">
    <source>
        <dbReference type="Proteomes" id="UP000218811"/>
    </source>
</evidence>
<dbReference type="PANTHER" id="PTHR45418:SF1">
    <property type="entry name" value="CANCER_TESTIS ANTIGEN 55"/>
    <property type="match status" value="1"/>
</dbReference>
<evidence type="ECO:0000256" key="2">
    <source>
        <dbReference type="ARBA" id="ARBA00005601"/>
    </source>
</evidence>
<keyword evidence="7 16" id="KW-0347">Helicase</keyword>
<keyword evidence="4" id="KW-0963">Cytoplasm</keyword>
<dbReference type="FunFam" id="3.40.50.300:FF:000608">
    <property type="entry name" value="Mov10 RISC complex RNA helicase"/>
    <property type="match status" value="1"/>
</dbReference>
<evidence type="ECO:0000256" key="5">
    <source>
        <dbReference type="ARBA" id="ARBA00022741"/>
    </source>
</evidence>
<feature type="region of interest" description="Disordered" evidence="12">
    <location>
        <begin position="914"/>
        <end position="937"/>
    </location>
</feature>
<dbReference type="SUPFAM" id="SSF52540">
    <property type="entry name" value="P-loop containing nucleoside triphosphate hydrolases"/>
    <property type="match status" value="1"/>
</dbReference>
<evidence type="ECO:0000313" key="16">
    <source>
        <dbReference type="EMBL" id="PCH37498.1"/>
    </source>
</evidence>
<organism evidence="16 17">
    <name type="scientific">Wolfiporia cocos (strain MD-104)</name>
    <name type="common">Brown rot fungus</name>
    <dbReference type="NCBI Taxonomy" id="742152"/>
    <lineage>
        <taxon>Eukaryota</taxon>
        <taxon>Fungi</taxon>
        <taxon>Dikarya</taxon>
        <taxon>Basidiomycota</taxon>
        <taxon>Agaricomycotina</taxon>
        <taxon>Agaricomycetes</taxon>
        <taxon>Polyporales</taxon>
        <taxon>Phaeolaceae</taxon>
        <taxon>Wolfiporia</taxon>
    </lineage>
</organism>
<protein>
    <recommendedName>
        <fullName evidence="3">RNA helicase</fullName>
        <ecNumber evidence="3">3.6.4.13</ecNumber>
    </recommendedName>
</protein>
<feature type="domain" description="DNA2/NAM7 helicase helicase" evidence="13">
    <location>
        <begin position="453"/>
        <end position="504"/>
    </location>
</feature>
<dbReference type="EMBL" id="KB467931">
    <property type="protein sequence ID" value="PCH37498.1"/>
    <property type="molecule type" value="Genomic_DNA"/>
</dbReference>
<comment type="subcellular location">
    <subcellularLocation>
        <location evidence="1">Cytoplasm</location>
        <location evidence="1">Cytoplasmic ribonucleoprotein granule</location>
    </subcellularLocation>
</comment>
<dbReference type="GO" id="GO:0003723">
    <property type="term" value="F:RNA binding"/>
    <property type="evidence" value="ECO:0007669"/>
    <property type="project" value="UniProtKB-KW"/>
</dbReference>
<dbReference type="AlphaFoldDB" id="A0A2H3JIE0"/>
<dbReference type="GO" id="GO:0016787">
    <property type="term" value="F:hydrolase activity"/>
    <property type="evidence" value="ECO:0007669"/>
    <property type="project" value="UniProtKB-KW"/>
</dbReference>
<dbReference type="InterPro" id="IPR049080">
    <property type="entry name" value="MOV-10-like_beta-barrel"/>
</dbReference>
<dbReference type="CDD" id="cd18808">
    <property type="entry name" value="SF1_C_Upf1"/>
    <property type="match status" value="1"/>
</dbReference>
<evidence type="ECO:0000256" key="7">
    <source>
        <dbReference type="ARBA" id="ARBA00022806"/>
    </source>
</evidence>
<dbReference type="EC" id="3.6.4.13" evidence="3"/>
<dbReference type="InterPro" id="IPR041679">
    <property type="entry name" value="DNA2/NAM7-like_C"/>
</dbReference>
<sequence length="937" mass="104684">MNAYDAHKQRAARRRALAELASASGTSIHIRCSICERDVPATRWDNHITQDQYHLRQKRFADISAQVQAAAQNRNSITVSGEGAVINLGIIEAAGVQGLSPEQNAQITISNESREGLITLARIGFASSMQSDAQGTSFSATLRGASRFISYGQPRTVTITLHPSPVGRFEDTLELQFHDLHRRERFVIIRSISAVVGFAADYDFLRPHAPYVKPPWKPREPEPSAIPTSRPPTWSKTKWVKKLGEYPIPPDLAEALNNPVHQARVKGFMPGELSVWNYSEFWQVLLHIEEDARRCALSRYNLYNTEMKAVYPKYRLSVPGLSEGKPSVIVGDKILVKKSNDDSDSWYMGIVHAIGFKELDLYVNEKFSLHRSGNKADVRFQLNRLPLRRAHQAVTHPENPERILFPEGRHTDGLRRCSEAQLANLDLMNATLADNLEQLETVAAIANMPPGSVPFVVFGPPGTGKTVTIIEAIHQILKRNPGARVLACAPSNRSTDLLAQRLSALSPAQLLRLNSLSRKYSDLPEDLEDYSYFNANQVFAIPDQPTLKSFRVIVATCVSAGIPYGLGVQAGWFSHIFVDEAGQLTEPDIMIPIKPMLDAQTNVILAGDVKQLGPVVRSSVAREAGLKTSYMQRLMSLPIYDLSTHRGLTVTKLIKHWRSHPAIMSFANDRFYSGELQACGDEAITHSMLRSDLLETPPFPIVFHSIAGADEREEGSPSYFNVAEASMVTKYCEELVTDRKVRIRGDEIGVISPYNGQCGRIRKLFGRSDRSLEGIKVGSVEEFQGQERRVIIISTVRSRRHNVVHDLRHDLGFVGDPRRFNVAITRARAMLIVVGDPRVLSLDTTWRSFLTYVRSKGGWRGPGRDMNLDTFPSEDPAAYAIAANEQAARDVQEMLQRIKTLIVERNVADGWEIPFPDELKEDDDDEAFMDRPGEEAD</sequence>
<dbReference type="OMA" id="FGWIFID"/>
<keyword evidence="10" id="KW-0943">RNA-mediated gene silencing</keyword>
<evidence type="ECO:0000259" key="15">
    <source>
        <dbReference type="Pfam" id="PF21634"/>
    </source>
</evidence>
<feature type="domain" description="Helicase MOV-10-like beta-barrel" evidence="15">
    <location>
        <begin position="304"/>
        <end position="380"/>
    </location>
</feature>
<reference evidence="16 17" key="1">
    <citation type="journal article" date="2012" name="Science">
        <title>The Paleozoic origin of enzymatic lignin decomposition reconstructed from 31 fungal genomes.</title>
        <authorList>
            <person name="Floudas D."/>
            <person name="Binder M."/>
            <person name="Riley R."/>
            <person name="Barry K."/>
            <person name="Blanchette R.A."/>
            <person name="Henrissat B."/>
            <person name="Martinez A.T."/>
            <person name="Otillar R."/>
            <person name="Spatafora J.W."/>
            <person name="Yadav J.S."/>
            <person name="Aerts A."/>
            <person name="Benoit I."/>
            <person name="Boyd A."/>
            <person name="Carlson A."/>
            <person name="Copeland A."/>
            <person name="Coutinho P.M."/>
            <person name="de Vries R.P."/>
            <person name="Ferreira P."/>
            <person name="Findley K."/>
            <person name="Foster B."/>
            <person name="Gaskell J."/>
            <person name="Glotzer D."/>
            <person name="Gorecki P."/>
            <person name="Heitman J."/>
            <person name="Hesse C."/>
            <person name="Hori C."/>
            <person name="Igarashi K."/>
            <person name="Jurgens J.A."/>
            <person name="Kallen N."/>
            <person name="Kersten P."/>
            <person name="Kohler A."/>
            <person name="Kuees U."/>
            <person name="Kumar T.K.A."/>
            <person name="Kuo A."/>
            <person name="LaButti K."/>
            <person name="Larrondo L.F."/>
            <person name="Lindquist E."/>
            <person name="Ling A."/>
            <person name="Lombard V."/>
            <person name="Lucas S."/>
            <person name="Lundell T."/>
            <person name="Martin R."/>
            <person name="McLaughlin D.J."/>
            <person name="Morgenstern I."/>
            <person name="Morin E."/>
            <person name="Murat C."/>
            <person name="Nagy L.G."/>
            <person name="Nolan M."/>
            <person name="Ohm R.A."/>
            <person name="Patyshakuliyeva A."/>
            <person name="Rokas A."/>
            <person name="Ruiz-Duenas F.J."/>
            <person name="Sabat G."/>
            <person name="Salamov A."/>
            <person name="Samejima M."/>
            <person name="Schmutz J."/>
            <person name="Slot J.C."/>
            <person name="St John F."/>
            <person name="Stenlid J."/>
            <person name="Sun H."/>
            <person name="Sun S."/>
            <person name="Syed K."/>
            <person name="Tsang A."/>
            <person name="Wiebenga A."/>
            <person name="Young D."/>
            <person name="Pisabarro A."/>
            <person name="Eastwood D.C."/>
            <person name="Martin F."/>
            <person name="Cullen D."/>
            <person name="Grigoriev I.V."/>
            <person name="Hibbett D.S."/>
        </authorList>
    </citation>
    <scope>NUCLEOTIDE SEQUENCE [LARGE SCALE GENOMIC DNA]</scope>
    <source>
        <strain evidence="16 17">MD-104</strain>
    </source>
</reference>